<feature type="domain" description="CCHC-type" evidence="3">
    <location>
        <begin position="161"/>
        <end position="176"/>
    </location>
</feature>
<name>A0A151SY14_CAJCA</name>
<proteinExistence type="predicted"/>
<evidence type="ECO:0000259" key="3">
    <source>
        <dbReference type="PROSITE" id="PS50158"/>
    </source>
</evidence>
<evidence type="ECO:0000313" key="5">
    <source>
        <dbReference type="Proteomes" id="UP000075243"/>
    </source>
</evidence>
<feature type="coiled-coil region" evidence="2">
    <location>
        <begin position="270"/>
        <end position="338"/>
    </location>
</feature>
<accession>A0A151SY14</accession>
<dbReference type="Gene3D" id="4.10.60.10">
    <property type="entry name" value="Zinc finger, CCHC-type"/>
    <property type="match status" value="1"/>
</dbReference>
<evidence type="ECO:0000313" key="4">
    <source>
        <dbReference type="EMBL" id="KYP59658.1"/>
    </source>
</evidence>
<dbReference type="Proteomes" id="UP000075243">
    <property type="component" value="Chromosome 10"/>
</dbReference>
<keyword evidence="1" id="KW-0479">Metal-binding</keyword>
<evidence type="ECO:0000256" key="1">
    <source>
        <dbReference type="PROSITE-ProRule" id="PRU00047"/>
    </source>
</evidence>
<dbReference type="SMART" id="SM00343">
    <property type="entry name" value="ZnF_C2HC"/>
    <property type="match status" value="1"/>
</dbReference>
<dbReference type="SUPFAM" id="SSF57756">
    <property type="entry name" value="Retrovirus zinc finger-like domains"/>
    <property type="match status" value="1"/>
</dbReference>
<dbReference type="GO" id="GO:0003676">
    <property type="term" value="F:nucleic acid binding"/>
    <property type="evidence" value="ECO:0007669"/>
    <property type="project" value="InterPro"/>
</dbReference>
<keyword evidence="1" id="KW-0862">Zinc</keyword>
<keyword evidence="2" id="KW-0175">Coiled coil</keyword>
<dbReference type="PANTHER" id="PTHR34676:SF8">
    <property type="entry name" value="TRANSMEMBRANE PROTEIN"/>
    <property type="match status" value="1"/>
</dbReference>
<dbReference type="STRING" id="3821.A0A151SY14"/>
<dbReference type="InterPro" id="IPR036875">
    <property type="entry name" value="Znf_CCHC_sf"/>
</dbReference>
<evidence type="ECO:0000256" key="2">
    <source>
        <dbReference type="SAM" id="Coils"/>
    </source>
</evidence>
<reference evidence="4 5" key="1">
    <citation type="journal article" date="2012" name="Nat. Biotechnol.">
        <title>Draft genome sequence of pigeonpea (Cajanus cajan), an orphan legume crop of resource-poor farmers.</title>
        <authorList>
            <person name="Varshney R.K."/>
            <person name="Chen W."/>
            <person name="Li Y."/>
            <person name="Bharti A.K."/>
            <person name="Saxena R.K."/>
            <person name="Schlueter J.A."/>
            <person name="Donoghue M.T."/>
            <person name="Azam S."/>
            <person name="Fan G."/>
            <person name="Whaley A.M."/>
            <person name="Farmer A.D."/>
            <person name="Sheridan J."/>
            <person name="Iwata A."/>
            <person name="Tuteja R."/>
            <person name="Penmetsa R.V."/>
            <person name="Wu W."/>
            <person name="Upadhyaya H.D."/>
            <person name="Yang S.P."/>
            <person name="Shah T."/>
            <person name="Saxena K.B."/>
            <person name="Michael T."/>
            <person name="McCombie W.R."/>
            <person name="Yang B."/>
            <person name="Zhang G."/>
            <person name="Yang H."/>
            <person name="Wang J."/>
            <person name="Spillane C."/>
            <person name="Cook D.R."/>
            <person name="May G.D."/>
            <person name="Xu X."/>
            <person name="Jackson S.A."/>
        </authorList>
    </citation>
    <scope>NUCLEOTIDE SEQUENCE [LARGE SCALE GENOMIC DNA]</scope>
    <source>
        <strain evidence="5">cv. Asha</strain>
    </source>
</reference>
<dbReference type="Pfam" id="PF22936">
    <property type="entry name" value="Pol_BBD"/>
    <property type="match status" value="1"/>
</dbReference>
<dbReference type="Pfam" id="PF14223">
    <property type="entry name" value="Retrotran_gag_2"/>
    <property type="match status" value="1"/>
</dbReference>
<dbReference type="InterPro" id="IPR054722">
    <property type="entry name" value="PolX-like_BBD"/>
</dbReference>
<dbReference type="PANTHER" id="PTHR34676">
    <property type="entry name" value="DUF4219 DOMAIN-CONTAINING PROTEIN-RELATED"/>
    <property type="match status" value="1"/>
</dbReference>
<keyword evidence="1" id="KW-0863">Zinc-finger</keyword>
<dbReference type="GO" id="GO:0008270">
    <property type="term" value="F:zinc ion binding"/>
    <property type="evidence" value="ECO:0007669"/>
    <property type="project" value="UniProtKB-KW"/>
</dbReference>
<gene>
    <name evidence="4" type="ORF">KK1_015094</name>
</gene>
<protein>
    <recommendedName>
        <fullName evidence="3">CCHC-type domain-containing protein</fullName>
    </recommendedName>
</protein>
<dbReference type="AlphaFoldDB" id="A0A151SY14"/>
<keyword evidence="5" id="KW-1185">Reference proteome</keyword>
<dbReference type="EMBL" id="CM003612">
    <property type="protein sequence ID" value="KYP59658.1"/>
    <property type="molecule type" value="Genomic_DNA"/>
</dbReference>
<dbReference type="PROSITE" id="PS50158">
    <property type="entry name" value="ZF_CCHC"/>
    <property type="match status" value="1"/>
</dbReference>
<organism evidence="4 5">
    <name type="scientific">Cajanus cajan</name>
    <name type="common">Pigeon pea</name>
    <name type="synonym">Cajanus indicus</name>
    <dbReference type="NCBI Taxonomy" id="3821"/>
    <lineage>
        <taxon>Eukaryota</taxon>
        <taxon>Viridiplantae</taxon>
        <taxon>Streptophyta</taxon>
        <taxon>Embryophyta</taxon>
        <taxon>Tracheophyta</taxon>
        <taxon>Spermatophyta</taxon>
        <taxon>Magnoliopsida</taxon>
        <taxon>eudicotyledons</taxon>
        <taxon>Gunneridae</taxon>
        <taxon>Pentapetalae</taxon>
        <taxon>rosids</taxon>
        <taxon>fabids</taxon>
        <taxon>Fabales</taxon>
        <taxon>Fabaceae</taxon>
        <taxon>Papilionoideae</taxon>
        <taxon>50 kb inversion clade</taxon>
        <taxon>NPAAA clade</taxon>
        <taxon>indigoferoid/millettioid clade</taxon>
        <taxon>Phaseoleae</taxon>
        <taxon>Cajanus</taxon>
    </lineage>
</organism>
<sequence length="573" mass="66340">MWDTLQVTHKGTSDVKRSRKHTLIREYELVRMNHGESIYDSQKWFTHLINHLVDLGKKFEEEELNLKVLQFLDRSWQAKVTKIEESKDLTLLTLATLFGMLREHEQKLHIFDENEEDFDSENFNLLVKKFRKFLRKKKRSSYKFNKKENKKDEGSTSSYNCFECGKSGHIKVECPNLLKKQQEEKKGKRNNKGKRAYIAWEHNDLSSTSSESEFEEINLCLMARVDQDNIVSDSDLESNPDYDQLQEAFIQIHKEAVKLDSLNTKLKSKLSWYENALISAEQELENLKIEHENLQTILNFNEAHCETSPSSKADCESCKFLEKENANLKNSLAKFTNANANLNIILGKQRHAFYRSGLDFSQSMNMPSKSKEKVFKRNQSFRKYKGNFMKQITCFYCCKKRTLNKKFPFQKNGVPNGEMIWIIKVQRLGTNHQGSFIWVPKECLRAKSLLWYLDSGCSRHMTGDPSKFSSMKLKHEGFVTYSDNNKGKILGCGNVGNSSSSTLIENVLLVEGLKHNLLSISQLSDKGFKIEFDNSCCLICDKLTKEIRFIGKDTTRKMMNCDGQIATVILKPS</sequence>
<dbReference type="InterPro" id="IPR001878">
    <property type="entry name" value="Znf_CCHC"/>
</dbReference>
<dbReference type="Gramene" id="C.cajan_14664.t">
    <property type="protein sequence ID" value="C.cajan_14664.t"/>
    <property type="gene ID" value="C.cajan_14664"/>
</dbReference>